<dbReference type="PANTHER" id="PTHR30405">
    <property type="entry name" value="TRANSPOSASE"/>
    <property type="match status" value="1"/>
</dbReference>
<dbReference type="NCBIfam" id="NF038280">
    <property type="entry name" value="IS607_TnpB"/>
    <property type="match status" value="1"/>
</dbReference>
<dbReference type="NCBIfam" id="TIGR01766">
    <property type="entry name" value="IS200/IS605 family accessory protein TnpB-like domain"/>
    <property type="match status" value="1"/>
</dbReference>
<dbReference type="InterPro" id="IPR010095">
    <property type="entry name" value="Cas12f1-like_TNB"/>
</dbReference>
<evidence type="ECO:0000256" key="8">
    <source>
        <dbReference type="SAM" id="MobiDB-lite"/>
    </source>
</evidence>
<keyword evidence="5" id="KW-0862">Zinc</keyword>
<feature type="domain" description="Transposase putative helix-turn-helix" evidence="11">
    <location>
        <begin position="1"/>
        <end position="40"/>
    </location>
</feature>
<sequence>MRVVQAYRFALDLTPVQQRAVLAHAGAARVAHNWALARVKAVMDQRAAERSYGVPDDELTPTVGWTLPALRRAWNASKEGAAPWWRECSKEAFNTGLDALARGLKAWADSRSGKRAGRPVGFPRFKSRRRATPSVRFTTGTIRVEPDRKHVVLPRLGRLKLHESARKLARRLDNGTARIMSATVRRDRTRWHVSFTVEVDRAERTPARPGSTVGVDVGIRHLAVLSSGELVLNPRHLDEAQRRLRILGRRLSRRQGPDRRTGQRPSNRWQHAQARLGRAHARVANLRSDGLHQLTTRMAREHGIIVVEDLHVSGMLRNRRLARRIADAGFAELRRQLAYKTEWNGGRLIVADRWYPSSKTCSRCGTVKTKLALSERTYTCTTCGLSLDRDLNAAYNLAALAATCDTAGSGPVAGRGANHKTPLAGQVAVKRQPGTAPAGQTGTVPSQGGTTQQTLTRASER</sequence>
<feature type="region of interest" description="Disordered" evidence="8">
    <location>
        <begin position="248"/>
        <end position="269"/>
    </location>
</feature>
<reference evidence="12 13" key="1">
    <citation type="submission" date="2018-09" db="EMBL/GenBank/DDBJ databases">
        <title>Micromonospora sp. nov. MS1-9, isolated from a root of Musa sp.</title>
        <authorList>
            <person name="Kuncharoen N."/>
            <person name="Kudo T."/>
            <person name="Ohkuma M."/>
            <person name="Yuki M."/>
            <person name="Tanasupawat S."/>
        </authorList>
    </citation>
    <scope>NUCLEOTIDE SEQUENCE [LARGE SCALE GENOMIC DNA]</scope>
    <source>
        <strain evidence="12 13">NGC1-4</strain>
    </source>
</reference>
<evidence type="ECO:0000256" key="4">
    <source>
        <dbReference type="ARBA" id="ARBA00022723"/>
    </source>
</evidence>
<dbReference type="InterPro" id="IPR021027">
    <property type="entry name" value="Transposase_put_HTH"/>
</dbReference>
<dbReference type="InterPro" id="IPR051399">
    <property type="entry name" value="RNA-guided_DNA_endo/Transpos"/>
</dbReference>
<keyword evidence="13" id="KW-1185">Reference proteome</keyword>
<proteinExistence type="inferred from homology"/>
<gene>
    <name evidence="12" type="ORF">D7147_09560</name>
</gene>
<feature type="region of interest" description="Disordered" evidence="8">
    <location>
        <begin position="429"/>
        <end position="461"/>
    </location>
</feature>
<evidence type="ECO:0000256" key="6">
    <source>
        <dbReference type="ARBA" id="ARBA00023125"/>
    </source>
</evidence>
<dbReference type="Pfam" id="PF01385">
    <property type="entry name" value="OrfB_IS605"/>
    <property type="match status" value="1"/>
</dbReference>
<dbReference type="Pfam" id="PF12323">
    <property type="entry name" value="HTH_OrfB_IS605"/>
    <property type="match status" value="1"/>
</dbReference>
<dbReference type="Proteomes" id="UP000271548">
    <property type="component" value="Unassembled WGS sequence"/>
</dbReference>
<feature type="domain" description="Probable transposase IS891/IS1136/IS1341" evidence="9">
    <location>
        <begin position="195"/>
        <end position="318"/>
    </location>
</feature>
<dbReference type="NCBIfam" id="NF040570">
    <property type="entry name" value="guided_TnpB"/>
    <property type="match status" value="1"/>
</dbReference>
<feature type="compositionally biased region" description="Polar residues" evidence="8">
    <location>
        <begin position="438"/>
        <end position="461"/>
    </location>
</feature>
<dbReference type="Pfam" id="PF07282">
    <property type="entry name" value="Cas12f1-like_TNB"/>
    <property type="match status" value="1"/>
</dbReference>
<evidence type="ECO:0000259" key="9">
    <source>
        <dbReference type="Pfam" id="PF01385"/>
    </source>
</evidence>
<evidence type="ECO:0000313" key="13">
    <source>
        <dbReference type="Proteomes" id="UP000271548"/>
    </source>
</evidence>
<evidence type="ECO:0000313" key="12">
    <source>
        <dbReference type="EMBL" id="RKN21468.1"/>
    </source>
</evidence>
<comment type="caution">
    <text evidence="12">The sequence shown here is derived from an EMBL/GenBank/DDBJ whole genome shotgun (WGS) entry which is preliminary data.</text>
</comment>
<evidence type="ECO:0000259" key="11">
    <source>
        <dbReference type="Pfam" id="PF12323"/>
    </source>
</evidence>
<evidence type="ECO:0000256" key="3">
    <source>
        <dbReference type="ARBA" id="ARBA00022578"/>
    </source>
</evidence>
<keyword evidence="4" id="KW-0479">Metal-binding</keyword>
<evidence type="ECO:0000256" key="5">
    <source>
        <dbReference type="ARBA" id="ARBA00022833"/>
    </source>
</evidence>
<comment type="similarity">
    <text evidence="1">In the C-terminal section; belongs to the transposase 35 family.</text>
</comment>
<keyword evidence="7" id="KW-0233">DNA recombination</keyword>
<dbReference type="InterPro" id="IPR053470">
    <property type="entry name" value="RNA-guided_DNA_endonuclease"/>
</dbReference>
<dbReference type="InterPro" id="IPR001959">
    <property type="entry name" value="Transposase"/>
</dbReference>
<keyword evidence="6" id="KW-0238">DNA-binding</keyword>
<evidence type="ECO:0000259" key="10">
    <source>
        <dbReference type="Pfam" id="PF07282"/>
    </source>
</evidence>
<dbReference type="PANTHER" id="PTHR30405:SF11">
    <property type="entry name" value="RNA-GUIDED DNA ENDONUCLEASE RV2885C-RELATED"/>
    <property type="match status" value="1"/>
</dbReference>
<feature type="domain" description="Cas12f1-like TNB" evidence="10">
    <location>
        <begin position="330"/>
        <end position="397"/>
    </location>
</feature>
<dbReference type="EMBL" id="RAZS01000003">
    <property type="protein sequence ID" value="RKN21468.1"/>
    <property type="molecule type" value="Genomic_DNA"/>
</dbReference>
<name>A0ABX9RCY5_9ACTN</name>
<protein>
    <submittedName>
        <fullName evidence="12">Transposase</fullName>
    </submittedName>
</protein>
<accession>A0ABX9RCY5</accession>
<organism evidence="12 13">
    <name type="scientific">Micromonospora musae</name>
    <dbReference type="NCBI Taxonomy" id="1894970"/>
    <lineage>
        <taxon>Bacteria</taxon>
        <taxon>Bacillati</taxon>
        <taxon>Actinomycetota</taxon>
        <taxon>Actinomycetes</taxon>
        <taxon>Micromonosporales</taxon>
        <taxon>Micromonosporaceae</taxon>
        <taxon>Micromonospora</taxon>
    </lineage>
</organism>
<evidence type="ECO:0000256" key="2">
    <source>
        <dbReference type="ARBA" id="ARBA00011044"/>
    </source>
</evidence>
<keyword evidence="3" id="KW-0815">Transposition</keyword>
<evidence type="ECO:0000256" key="7">
    <source>
        <dbReference type="ARBA" id="ARBA00023172"/>
    </source>
</evidence>
<evidence type="ECO:0000256" key="1">
    <source>
        <dbReference type="ARBA" id="ARBA00008761"/>
    </source>
</evidence>
<comment type="similarity">
    <text evidence="2">In the N-terminal section; belongs to the transposase 2 family.</text>
</comment>